<dbReference type="STRING" id="1002804.HBZC1_17830"/>
<dbReference type="Pfam" id="PF21716">
    <property type="entry name" value="dnstrm_HI1420"/>
    <property type="match status" value="1"/>
</dbReference>
<dbReference type="Proteomes" id="UP000008387">
    <property type="component" value="Chromosome"/>
</dbReference>
<proteinExistence type="predicted"/>
<dbReference type="KEGG" id="hbi:HBZC1_17830"/>
<gene>
    <name evidence="1" type="ordered locus">HBZC1_17830</name>
</gene>
<evidence type="ECO:0000313" key="2">
    <source>
        <dbReference type="Proteomes" id="UP000008387"/>
    </source>
</evidence>
<dbReference type="InterPro" id="IPR014057">
    <property type="entry name" value="HI1420"/>
</dbReference>
<keyword evidence="2" id="KW-1185">Reference proteome</keyword>
<dbReference type="HOGENOM" id="CLU_2493611_0_0_7"/>
<organism evidence="1 2">
    <name type="scientific">Helicobacter bizzozeronii (strain CIII-1)</name>
    <dbReference type="NCBI Taxonomy" id="1002804"/>
    <lineage>
        <taxon>Bacteria</taxon>
        <taxon>Pseudomonadati</taxon>
        <taxon>Campylobacterota</taxon>
        <taxon>Epsilonproteobacteria</taxon>
        <taxon>Campylobacterales</taxon>
        <taxon>Helicobacteraceae</taxon>
        <taxon>Helicobacter</taxon>
    </lineage>
</organism>
<dbReference type="EMBL" id="FR871757">
    <property type="protein sequence ID" value="CCB80769.1"/>
    <property type="molecule type" value="Genomic_DNA"/>
</dbReference>
<dbReference type="AlphaFoldDB" id="F8KPN8"/>
<name>F8KPN8_HELBC</name>
<reference evidence="1 2" key="1">
    <citation type="journal article" date="2011" name="J. Bacteriol.">
        <title>Genome sequence of Helicobacter bizzozeronii strain CIII-1, an isolate from human gastric mucosa.</title>
        <authorList>
            <person name="Schott T."/>
            <person name="Rossi M."/>
            <person name="Hanninen M.L."/>
        </authorList>
    </citation>
    <scope>NUCLEOTIDE SEQUENCE [LARGE SCALE GENOMIC DNA]</scope>
    <source>
        <strain evidence="1 2">CIII-1</strain>
    </source>
</reference>
<accession>F8KPN8</accession>
<sequence length="80" mass="9029">MAFKSFRVAQMLDTEERRLSYLNAVLEDGDVAEIKRAFKHVAESKGVELPALEGDFWLLPALKKLGFKLQALELPKTHTA</sequence>
<protein>
    <submittedName>
        <fullName evidence="1">Uncharacterized protein</fullName>
    </submittedName>
</protein>
<dbReference type="RefSeq" id="WP_013891145.1">
    <property type="nucleotide sequence ID" value="NC_015674.1"/>
</dbReference>
<evidence type="ECO:0000313" key="1">
    <source>
        <dbReference type="EMBL" id="CCB80769.1"/>
    </source>
</evidence>